<feature type="non-terminal residue" evidence="1">
    <location>
        <position position="172"/>
    </location>
</feature>
<keyword evidence="2" id="KW-1185">Reference proteome</keyword>
<reference evidence="1" key="1">
    <citation type="submission" date="2021-02" db="EMBL/GenBank/DDBJ databases">
        <authorList>
            <person name="Dougan E. K."/>
            <person name="Rhodes N."/>
            <person name="Thang M."/>
            <person name="Chan C."/>
        </authorList>
    </citation>
    <scope>NUCLEOTIDE SEQUENCE</scope>
</reference>
<dbReference type="EMBL" id="CAJNJA010016442">
    <property type="protein sequence ID" value="CAE7380768.1"/>
    <property type="molecule type" value="Genomic_DNA"/>
</dbReference>
<accession>A0A812Q8M4</accession>
<proteinExistence type="predicted"/>
<name>A0A812Q8M4_9DINO</name>
<dbReference type="Gene3D" id="3.40.50.150">
    <property type="entry name" value="Vaccinia Virus protein VP39"/>
    <property type="match status" value="1"/>
</dbReference>
<dbReference type="AlphaFoldDB" id="A0A812Q8M4"/>
<organism evidence="1 2">
    <name type="scientific">Symbiodinium necroappetens</name>
    <dbReference type="NCBI Taxonomy" id="1628268"/>
    <lineage>
        <taxon>Eukaryota</taxon>
        <taxon>Sar</taxon>
        <taxon>Alveolata</taxon>
        <taxon>Dinophyceae</taxon>
        <taxon>Suessiales</taxon>
        <taxon>Symbiodiniaceae</taxon>
        <taxon>Symbiodinium</taxon>
    </lineage>
</organism>
<dbReference type="Proteomes" id="UP000601435">
    <property type="component" value="Unassembled WGS sequence"/>
</dbReference>
<dbReference type="InterPro" id="IPR029063">
    <property type="entry name" value="SAM-dependent_MTases_sf"/>
</dbReference>
<gene>
    <name evidence="1" type="ORF">SNEC2469_LOCUS10302</name>
</gene>
<sequence>ADVVQIHDGTKEKSFQPLPGTVSLLHDGKVTSEELEARLKELETLATLFDAAGKHGRTVSMLEQNLWAACGMGTGVNLSFLAHQSKWPRLGTLSLEGKCLTLKTTSAEGMDGTLGGESKVRFDHEALIHDATRVEPYAAAIRAAAKGKTVLDIGTGPVCFLARLCLRAGARA</sequence>
<feature type="non-terminal residue" evidence="1">
    <location>
        <position position="1"/>
    </location>
</feature>
<evidence type="ECO:0000313" key="1">
    <source>
        <dbReference type="EMBL" id="CAE7380768.1"/>
    </source>
</evidence>
<comment type="caution">
    <text evidence="1">The sequence shown here is derived from an EMBL/GenBank/DDBJ whole genome shotgun (WGS) entry which is preliminary data.</text>
</comment>
<protein>
    <submittedName>
        <fullName evidence="1">Uncharacterized protein</fullName>
    </submittedName>
</protein>
<evidence type="ECO:0000313" key="2">
    <source>
        <dbReference type="Proteomes" id="UP000601435"/>
    </source>
</evidence>